<feature type="domain" description="PKD" evidence="1">
    <location>
        <begin position="1"/>
        <end position="42"/>
    </location>
</feature>
<dbReference type="SUPFAM" id="SSF49299">
    <property type="entry name" value="PKD domain"/>
    <property type="match status" value="1"/>
</dbReference>
<organism evidence="2 3">
    <name type="scientific">Chitinophaga niastensis</name>
    <dbReference type="NCBI Taxonomy" id="536980"/>
    <lineage>
        <taxon>Bacteria</taxon>
        <taxon>Pseudomonadati</taxon>
        <taxon>Bacteroidota</taxon>
        <taxon>Chitinophagia</taxon>
        <taxon>Chitinophagales</taxon>
        <taxon>Chitinophagaceae</taxon>
        <taxon>Chitinophaga</taxon>
    </lineage>
</organism>
<dbReference type="PROSITE" id="PS50093">
    <property type="entry name" value="PKD"/>
    <property type="match status" value="1"/>
</dbReference>
<evidence type="ECO:0000313" key="2">
    <source>
        <dbReference type="EMBL" id="PSL47650.1"/>
    </source>
</evidence>
<accession>A0A2P8HN68</accession>
<evidence type="ECO:0000259" key="1">
    <source>
        <dbReference type="PROSITE" id="PS50093"/>
    </source>
</evidence>
<dbReference type="NCBIfam" id="TIGR04131">
    <property type="entry name" value="Bac_Flav_CTERM"/>
    <property type="match status" value="1"/>
</dbReference>
<dbReference type="AlphaFoldDB" id="A0A2P8HN68"/>
<keyword evidence="3" id="KW-1185">Reference proteome</keyword>
<evidence type="ECO:0000313" key="3">
    <source>
        <dbReference type="Proteomes" id="UP000240971"/>
    </source>
</evidence>
<name>A0A2P8HN68_CHINA</name>
<dbReference type="InterPro" id="IPR000601">
    <property type="entry name" value="PKD_dom"/>
</dbReference>
<dbReference type="InterPro" id="IPR035986">
    <property type="entry name" value="PKD_dom_sf"/>
</dbReference>
<sequence>MPAGIDSVKWYFGDPLSADKDSSKNRYPYHVYQNNGTYNDTLITWRNGVADTTIQPITIVSPVIFTLGPQNITLCEGATMTLNAPVIPGATYLWQNGSTGSSILVDTSATYKVKINGCYIPDSVNVFYTPVPKIDLGKDLILCTGENIQLDATAQNCTYMWSTGNTEPTQEVTTSGTYKVTVFPKGCAAINAQVTITFTGPPYPFSLGPDTLLCPGESITLAPNIPEATAWTWSTGSHSPSVTVNYQTNLWALVEINHICSVVDTIFINYNRLRKLNLGNDTSICKGNFLVLTADFGNGVYRWQDGSDQATYYVTKPGYYYVHAQIGRCESMDTIHVNFDDTLRVNLGPDTLLCKNEVYILRPTGAGGGIYKWQDSTSIPLYTVTQPGLYSIMAYNSCGKTADSVIVKYHDCACALYFPTAFTPNGDGKNDYFRPIYRCPIYQYTMSIYNRWGERIFFTTDPQIGWAGRVNGNPVDIGTYVWIVDYKEVNTQLPVHKTGMVTAIY</sequence>
<proteinExistence type="predicted"/>
<protein>
    <submittedName>
        <fullName evidence="2">Gliding motility-associated-like protein</fullName>
    </submittedName>
</protein>
<dbReference type="InterPro" id="IPR026341">
    <property type="entry name" value="T9SS_type_B"/>
</dbReference>
<dbReference type="InterPro" id="IPR013783">
    <property type="entry name" value="Ig-like_fold"/>
</dbReference>
<dbReference type="Gene3D" id="2.60.40.10">
    <property type="entry name" value="Immunoglobulins"/>
    <property type="match status" value="1"/>
</dbReference>
<dbReference type="EMBL" id="PYAW01000002">
    <property type="protein sequence ID" value="PSL47650.1"/>
    <property type="molecule type" value="Genomic_DNA"/>
</dbReference>
<dbReference type="Proteomes" id="UP000240971">
    <property type="component" value="Unassembled WGS sequence"/>
</dbReference>
<reference evidence="2 3" key="1">
    <citation type="submission" date="2018-03" db="EMBL/GenBank/DDBJ databases">
        <title>Genomic Encyclopedia of Archaeal and Bacterial Type Strains, Phase II (KMG-II): from individual species to whole genera.</title>
        <authorList>
            <person name="Goeker M."/>
        </authorList>
    </citation>
    <scope>NUCLEOTIDE SEQUENCE [LARGE SCALE GENOMIC DNA]</scope>
    <source>
        <strain evidence="2 3">DSM 24859</strain>
    </source>
</reference>
<dbReference type="Pfam" id="PF13585">
    <property type="entry name" value="CHU_C"/>
    <property type="match status" value="1"/>
</dbReference>
<comment type="caution">
    <text evidence="2">The sequence shown here is derived from an EMBL/GenBank/DDBJ whole genome shotgun (WGS) entry which is preliminary data.</text>
</comment>
<gene>
    <name evidence="2" type="ORF">CLV51_102507</name>
</gene>